<evidence type="ECO:0000256" key="3">
    <source>
        <dbReference type="ARBA" id="ARBA00022729"/>
    </source>
</evidence>
<dbReference type="GO" id="GO:0055052">
    <property type="term" value="C:ATP-binding cassette (ABC) transporter complex, substrate-binding subunit-containing"/>
    <property type="evidence" value="ECO:0007669"/>
    <property type="project" value="TreeGrafter"/>
</dbReference>
<dbReference type="GO" id="GO:1901982">
    <property type="term" value="F:maltose binding"/>
    <property type="evidence" value="ECO:0007669"/>
    <property type="project" value="TreeGrafter"/>
</dbReference>
<dbReference type="HOGENOM" id="CLU_031285_10_1_9"/>
<dbReference type="OrthoDB" id="9795467at2"/>
<dbReference type="PANTHER" id="PTHR30061">
    <property type="entry name" value="MALTOSE-BINDING PERIPLASMIC PROTEIN"/>
    <property type="match status" value="1"/>
</dbReference>
<evidence type="ECO:0000313" key="6">
    <source>
        <dbReference type="Proteomes" id="UP000005384"/>
    </source>
</evidence>
<dbReference type="PANTHER" id="PTHR30061:SF50">
    <property type="entry name" value="MALTOSE_MALTODEXTRIN-BINDING PERIPLASMIC PROTEIN"/>
    <property type="match status" value="1"/>
</dbReference>
<gene>
    <name evidence="5" type="ORF">HMPREF9473_04808</name>
</gene>
<dbReference type="EMBL" id="ADLN01000122">
    <property type="protein sequence ID" value="EHI57213.1"/>
    <property type="molecule type" value="Genomic_DNA"/>
</dbReference>
<feature type="chain" id="PRO_5038782931" description="ABC transporter substrate-binding protein" evidence="4">
    <location>
        <begin position="20"/>
        <end position="432"/>
    </location>
</feature>
<dbReference type="GO" id="GO:0042956">
    <property type="term" value="P:maltodextrin transmembrane transport"/>
    <property type="evidence" value="ECO:0007669"/>
    <property type="project" value="TreeGrafter"/>
</dbReference>
<dbReference type="Pfam" id="PF01547">
    <property type="entry name" value="SBP_bac_1"/>
    <property type="match status" value="1"/>
</dbReference>
<dbReference type="AlphaFoldDB" id="G5IMT0"/>
<proteinExistence type="inferred from homology"/>
<sequence length="432" mass="46211">MKKMLSAGLSAVLAVSMLAGCGSKTETPATTAAAGEVKTTAAEAGDGENQEPVTITFWDGNWNEDAFGPVKQAFEEKYPWITVEGEFQVDNGMSDKYTLALKNGTAPDVVACALDWITTFGNAGLLEPLDEYLAKDNIDTGNYVQGAIDASTIDGSLYGIPFRSETYVLFYNVDMLKEAGFTEPPKTWDDVLEIAAACTKDDKAGYGICGANYGNVSFQYITMLRCLGGDILTDDNKASALDTEAAIQAAELYDQLKQYAPASYLENSNVENRTLFASGKVAMYLTGIYDAETIAEANPDLNFACAMVPTGNDSERKTILGGWSVGISECSKNKEAAAKFVEFLTSTEIASMYTNTFTGTGEPAARFADYDASIMDANKEALQYAKALPAVGAIVPIRQTIFDNIQLALAGSEDAKTAILDASDKVNELLAQ</sequence>
<keyword evidence="3 4" id="KW-0732">Signal</keyword>
<evidence type="ECO:0000313" key="5">
    <source>
        <dbReference type="EMBL" id="EHI57213.1"/>
    </source>
</evidence>
<dbReference type="PROSITE" id="PS51257">
    <property type="entry name" value="PROKAR_LIPOPROTEIN"/>
    <property type="match status" value="1"/>
</dbReference>
<keyword evidence="6" id="KW-1185">Reference proteome</keyword>
<protein>
    <recommendedName>
        <fullName evidence="7">ABC transporter substrate-binding protein</fullName>
    </recommendedName>
</protein>
<keyword evidence="2" id="KW-0813">Transport</keyword>
<evidence type="ECO:0008006" key="7">
    <source>
        <dbReference type="Google" id="ProtNLM"/>
    </source>
</evidence>
<dbReference type="Proteomes" id="UP000005384">
    <property type="component" value="Unassembled WGS sequence"/>
</dbReference>
<name>G5IMT0_9FIRM</name>
<dbReference type="InterPro" id="IPR006059">
    <property type="entry name" value="SBP"/>
</dbReference>
<comment type="caution">
    <text evidence="5">The sequence shown here is derived from an EMBL/GenBank/DDBJ whole genome shotgun (WGS) entry which is preliminary data.</text>
</comment>
<feature type="signal peptide" evidence="4">
    <location>
        <begin position="1"/>
        <end position="19"/>
    </location>
</feature>
<evidence type="ECO:0000256" key="2">
    <source>
        <dbReference type="ARBA" id="ARBA00022448"/>
    </source>
</evidence>
<dbReference type="PATRIC" id="fig|742737.3.peg.4796"/>
<dbReference type="SUPFAM" id="SSF53850">
    <property type="entry name" value="Periplasmic binding protein-like II"/>
    <property type="match status" value="1"/>
</dbReference>
<comment type="similarity">
    <text evidence="1">Belongs to the bacterial solute-binding protein 1 family.</text>
</comment>
<dbReference type="CDD" id="cd13585">
    <property type="entry name" value="PBP2_TMBP_like"/>
    <property type="match status" value="1"/>
</dbReference>
<dbReference type="GO" id="GO:0015768">
    <property type="term" value="P:maltose transport"/>
    <property type="evidence" value="ECO:0007669"/>
    <property type="project" value="TreeGrafter"/>
</dbReference>
<evidence type="ECO:0000256" key="1">
    <source>
        <dbReference type="ARBA" id="ARBA00008520"/>
    </source>
</evidence>
<dbReference type="Gene3D" id="3.40.190.10">
    <property type="entry name" value="Periplasmic binding protein-like II"/>
    <property type="match status" value="1"/>
</dbReference>
<evidence type="ECO:0000256" key="4">
    <source>
        <dbReference type="SAM" id="SignalP"/>
    </source>
</evidence>
<accession>G5IMT0</accession>
<reference evidence="5 6" key="1">
    <citation type="submission" date="2011-08" db="EMBL/GenBank/DDBJ databases">
        <title>The Genome Sequence of Clostridium hathewayi WAL-18680.</title>
        <authorList>
            <consortium name="The Broad Institute Genome Sequencing Platform"/>
            <person name="Earl A."/>
            <person name="Ward D."/>
            <person name="Feldgarden M."/>
            <person name="Gevers D."/>
            <person name="Finegold S.M."/>
            <person name="Summanen P.H."/>
            <person name="Molitoris D.R."/>
            <person name="Song M."/>
            <person name="Daigneault M."/>
            <person name="Allen-Vercoe E."/>
            <person name="Young S.K."/>
            <person name="Zeng Q."/>
            <person name="Gargeya S."/>
            <person name="Fitzgerald M."/>
            <person name="Haas B."/>
            <person name="Abouelleil A."/>
            <person name="Alvarado L."/>
            <person name="Arachchi H.M."/>
            <person name="Berlin A."/>
            <person name="Brown A."/>
            <person name="Chapman S.B."/>
            <person name="Chen Z."/>
            <person name="Dunbar C."/>
            <person name="Freedman E."/>
            <person name="Gearin G."/>
            <person name="Gellesch M."/>
            <person name="Goldberg J."/>
            <person name="Griggs A."/>
            <person name="Gujja S."/>
            <person name="Heiman D."/>
            <person name="Howarth C."/>
            <person name="Larson L."/>
            <person name="Lui A."/>
            <person name="MacDonald P.J.P."/>
            <person name="Montmayeur A."/>
            <person name="Murphy C."/>
            <person name="Neiman D."/>
            <person name="Pearson M."/>
            <person name="Priest M."/>
            <person name="Roberts A."/>
            <person name="Saif S."/>
            <person name="Shea T."/>
            <person name="Shenoy N."/>
            <person name="Sisk P."/>
            <person name="Stolte C."/>
            <person name="Sykes S."/>
            <person name="Wortman J."/>
            <person name="Nusbaum C."/>
            <person name="Birren B."/>
        </authorList>
    </citation>
    <scope>NUCLEOTIDE SEQUENCE [LARGE SCALE GENOMIC DNA]</scope>
    <source>
        <strain evidence="5 6">WAL-18680</strain>
    </source>
</reference>
<organism evidence="5 6">
    <name type="scientific">Hungatella hathewayi WAL-18680</name>
    <dbReference type="NCBI Taxonomy" id="742737"/>
    <lineage>
        <taxon>Bacteria</taxon>
        <taxon>Bacillati</taxon>
        <taxon>Bacillota</taxon>
        <taxon>Clostridia</taxon>
        <taxon>Lachnospirales</taxon>
        <taxon>Lachnospiraceae</taxon>
        <taxon>Hungatella</taxon>
    </lineage>
</organism>